<dbReference type="RefSeq" id="WP_091755274.1">
    <property type="nucleotide sequence ID" value="NZ_FOHB01000001.1"/>
</dbReference>
<name>A0A1H9QIN6_9MICO</name>
<dbReference type="Proteomes" id="UP000199019">
    <property type="component" value="Unassembled WGS sequence"/>
</dbReference>
<dbReference type="EMBL" id="FOHB01000001">
    <property type="protein sequence ID" value="SER60314.1"/>
    <property type="molecule type" value="Genomic_DNA"/>
</dbReference>
<reference evidence="2" key="1">
    <citation type="submission" date="2016-10" db="EMBL/GenBank/DDBJ databases">
        <authorList>
            <person name="Varghese N."/>
            <person name="Submissions S."/>
        </authorList>
    </citation>
    <scope>NUCLEOTIDE SEQUENCE [LARGE SCALE GENOMIC DNA]</scope>
    <source>
        <strain evidence="2">CGMCC 1.6963</strain>
    </source>
</reference>
<dbReference type="OrthoDB" id="9778153at2"/>
<evidence type="ECO:0000313" key="1">
    <source>
        <dbReference type="EMBL" id="SER60314.1"/>
    </source>
</evidence>
<organism evidence="1 2">
    <name type="scientific">Pedococcus cremeus</name>
    <dbReference type="NCBI Taxonomy" id="587636"/>
    <lineage>
        <taxon>Bacteria</taxon>
        <taxon>Bacillati</taxon>
        <taxon>Actinomycetota</taxon>
        <taxon>Actinomycetes</taxon>
        <taxon>Micrococcales</taxon>
        <taxon>Intrasporangiaceae</taxon>
        <taxon>Pedococcus</taxon>
    </lineage>
</organism>
<dbReference type="AlphaFoldDB" id="A0A1H9QIN6"/>
<protein>
    <submittedName>
        <fullName evidence="1">Uncharacterized protein</fullName>
    </submittedName>
</protein>
<gene>
    <name evidence="1" type="ORF">SAMN05216199_0640</name>
</gene>
<accession>A0A1H9QIN6</accession>
<proteinExistence type="predicted"/>
<keyword evidence="2" id="KW-1185">Reference proteome</keyword>
<evidence type="ECO:0000313" key="2">
    <source>
        <dbReference type="Proteomes" id="UP000199019"/>
    </source>
</evidence>
<dbReference type="STRING" id="587636.SAMN05216199_0640"/>
<sequence>MRLFTGFLDDAAVFPPGSVPLAQAVPAHLAHLASAQGPLVGPFVVAASALPSLGPLVQGLPPRSFALSVTVPGPRAVRAALEAAALVPALDVRAVEVGVPADVAEVDEVVPALDLALRGDLARTADGSRVTAFVELPRDERRATLLDALAGTAYLAKLRTGGVRADLYPDAAELGAGIVALVRARVPFKATAGLHHAVRNTDAATGFEQHGFLNVLVAVAAALDGADVTEASVLLADRDGAALAASAGAWPLGQAEQVRWCFRSIGTCSIDEPVSDLATLGLLEAAEGVFA</sequence>